<dbReference type="Pfam" id="PF04577">
    <property type="entry name" value="Glyco_transf_61"/>
    <property type="match status" value="1"/>
</dbReference>
<feature type="chain" id="PRO_5045028937" description="Glycosyltransferase 61 catalytic domain-containing protein" evidence="1">
    <location>
        <begin position="32"/>
        <end position="364"/>
    </location>
</feature>
<dbReference type="InterPro" id="IPR049625">
    <property type="entry name" value="Glyco_transf_61_cat"/>
</dbReference>
<evidence type="ECO:0000256" key="1">
    <source>
        <dbReference type="SAM" id="SignalP"/>
    </source>
</evidence>
<comment type="caution">
    <text evidence="4">The sequence shown here is derived from an EMBL/GenBank/DDBJ whole genome shotgun (WGS) entry which is preliminary data.</text>
</comment>
<accession>A0ABN9RPF5</accession>
<dbReference type="EMBL" id="CAUYUJ010007258">
    <property type="protein sequence ID" value="CAK0820103.1"/>
    <property type="molecule type" value="Genomic_DNA"/>
</dbReference>
<keyword evidence="1" id="KW-0732">Signal</keyword>
<reference evidence="4" key="1">
    <citation type="submission" date="2023-10" db="EMBL/GenBank/DDBJ databases">
        <authorList>
            <person name="Chen Y."/>
            <person name="Shah S."/>
            <person name="Dougan E. K."/>
            <person name="Thang M."/>
            <person name="Chan C."/>
        </authorList>
    </citation>
    <scope>NUCLEOTIDE SEQUENCE [LARGE SCALE GENOMIC DNA]</scope>
</reference>
<feature type="signal peptide" evidence="1">
    <location>
        <begin position="1"/>
        <end position="31"/>
    </location>
</feature>
<name>A0ABN9RPF5_9DINO</name>
<evidence type="ECO:0000259" key="2">
    <source>
        <dbReference type="Pfam" id="PF04577"/>
    </source>
</evidence>
<gene>
    <name evidence="3" type="ORF">PCOR1329_LOCUS21905</name>
    <name evidence="4" type="ORF">PCOR1329_LOCUS21906</name>
</gene>
<dbReference type="EMBL" id="CAUYUJ010007258">
    <property type="protein sequence ID" value="CAK0820102.1"/>
    <property type="molecule type" value="Genomic_DNA"/>
</dbReference>
<evidence type="ECO:0000313" key="5">
    <source>
        <dbReference type="Proteomes" id="UP001189429"/>
    </source>
</evidence>
<proteinExistence type="predicted"/>
<protein>
    <recommendedName>
        <fullName evidence="2">Glycosyltransferase 61 catalytic domain-containing protein</fullName>
    </recommendedName>
</protein>
<evidence type="ECO:0000313" key="4">
    <source>
        <dbReference type="EMBL" id="CAK0820103.1"/>
    </source>
</evidence>
<keyword evidence="5" id="KW-1185">Reference proteome</keyword>
<feature type="domain" description="Glycosyltransferase 61 catalytic" evidence="2">
    <location>
        <begin position="66"/>
        <end position="274"/>
    </location>
</feature>
<evidence type="ECO:0000313" key="3">
    <source>
        <dbReference type="EMBL" id="CAK0820102.1"/>
    </source>
</evidence>
<sequence length="364" mass="40675">MLRRTRLATSRYGVVELIKLLSFLPFAASLALPSVASHRECKPEATTKYSIRWGAKPSGMGNLWEYYHFLIDFAPAMLHFMRNDSAPCKSLQVPDWRNHKFLLALPGQPQRSMEAHFEFLLGRPLGLTIEVASSFEAFAANARTSRQVDWDCHGAGQSNAWSGFPKEYFVEFRDHAWGLPGVPPARHRDVIAVKRGYLQNYTGPPTGCSRRCLDERFYYRLLEVSLSHDWDTSVVALENQAIADQIALFSHVNVIIAQHGAALSNIIFAPPGTLAVEVGKADFPCFQTLSAKLGLPFLHYGKYEFSDHVAQGISKALADDVGRGDKQLRELRDVIGRFVLPPQQRASHVRCPAFATCVGQQFGQ</sequence>
<organism evidence="4 5">
    <name type="scientific">Prorocentrum cordatum</name>
    <dbReference type="NCBI Taxonomy" id="2364126"/>
    <lineage>
        <taxon>Eukaryota</taxon>
        <taxon>Sar</taxon>
        <taxon>Alveolata</taxon>
        <taxon>Dinophyceae</taxon>
        <taxon>Prorocentrales</taxon>
        <taxon>Prorocentraceae</taxon>
        <taxon>Prorocentrum</taxon>
    </lineage>
</organism>
<dbReference type="Proteomes" id="UP001189429">
    <property type="component" value="Unassembled WGS sequence"/>
</dbReference>